<dbReference type="KEGG" id="pmai:CF386_08785"/>
<dbReference type="NCBIfam" id="TIGR03696">
    <property type="entry name" value="Rhs_assc_core"/>
    <property type="match status" value="1"/>
</dbReference>
<keyword evidence="1" id="KW-0732">Signal</keyword>
<feature type="chain" id="PRO_5012171577" evidence="1">
    <location>
        <begin position="30"/>
        <end position="945"/>
    </location>
</feature>
<sequence>MNNISAQPRFFKTISILSLFLITQSDAVASNLNDPITNVETTYEYDLDQDPILSEQIYPNDEGALDFKTKYKHDLLGHMIQTSLSSAEGTKSSYDGDTYLYDAMGQLINITNPNNQSVTKTYFPNGQIKETIDFNGNISRYNYDNLGRQISLVITTKENANIISFTTDYTSFGSIQSEHELINNQTVSSIIYGYTQLSHQLNSITYQPNTSDPSLDKTVSWSMQNGDLKKFQDAAGNVTTYTYENHRLISVHADSKIGGGIVTYRYYNKQTGNEFNQGLVQSIVYQNKDGNKIQKTFFYNANKLSYKEEVKRLDTDYQAPENEVLIQTIHNEYDARTNNLVQTKVASSIDTSAMSNYTQYYTYNDANQLIDSYRVNNSRDTSDESDIKQDHIDYVYDIRGNLSQKKIENSSNIKDIPNGISTYTYNPVNQLIMVQQSSSGSTVHLQYDKNGNLRADLKGNKYTYNSLNQLVRFTDGNGSEYDYAYYPNGLRSLKSSDDGSLPIYFYYNGSTNGQVVNEFQGTQIASYLMAGDARIGRFLDSSTHQIKDQIYIHNGQNINALYNMDSNQLHPYLYSPYGKNILLSDHDIQDVLKDSTKLNQSDLTKNPFGYSSEYRDEESGLVYLRARYYNPETHTFIQRDSSNLLNRYSYANGNPIMNVDPNGHNAWDIIGLVGGLACAGLTMAFTGGSSAVLYGLSAAMSIPNVVSGIGDAADHKFYAMTGEFMQAFGGAYGLMGDQQKLFLLGREAQQAKSALKDSTTLDEDLRLAHQNKIDEFDKEAHKRGQVAELSGGVGAGLVDYQDRDKNKFNPVDLTRFVGLDGLTGLWGGRYVAGFSDKITDSKSSWEHVKFGAMRQSVVGGLGMTGSTINSIINQDSAGDIIKNTTYNVATLPVLGALSGFTQGQFDADETSRLNQLMRYGYLSLEPSLFGKLLGGNITAFTKTNF</sequence>
<dbReference type="InterPro" id="IPR022385">
    <property type="entry name" value="Rhs_assc_core"/>
</dbReference>
<proteinExistence type="predicted"/>
<dbReference type="EMBL" id="CP022356">
    <property type="protein sequence ID" value="ASK79155.1"/>
    <property type="molecule type" value="Genomic_DNA"/>
</dbReference>
<evidence type="ECO:0000256" key="1">
    <source>
        <dbReference type="SAM" id="SignalP"/>
    </source>
</evidence>
<reference evidence="2 3" key="1">
    <citation type="journal article" date="2016" name="Int. J. Syst. Evol. Microbiol.">
        <title>Paraphotobacterium marinum gen. nov., sp. nov., a member of the family Vibrionaceae, isolated from surface seawater.</title>
        <authorList>
            <person name="Huang Z."/>
            <person name="Dong C."/>
            <person name="Shao Z."/>
        </authorList>
    </citation>
    <scope>NUCLEOTIDE SEQUENCE [LARGE SCALE GENOMIC DNA]</scope>
    <source>
        <strain evidence="2 3">NSCS20N07D</strain>
    </source>
</reference>
<protein>
    <submittedName>
        <fullName evidence="2">Uncharacterized protein</fullName>
    </submittedName>
</protein>
<dbReference type="NCBIfam" id="TIGR01643">
    <property type="entry name" value="YD_repeat_2x"/>
    <property type="match status" value="1"/>
</dbReference>
<organism evidence="2 3">
    <name type="scientific">Paraphotobacterium marinum</name>
    <dbReference type="NCBI Taxonomy" id="1755811"/>
    <lineage>
        <taxon>Bacteria</taxon>
        <taxon>Pseudomonadati</taxon>
        <taxon>Pseudomonadota</taxon>
        <taxon>Gammaproteobacteria</taxon>
        <taxon>Vibrionales</taxon>
        <taxon>Vibrionaceae</taxon>
        <taxon>Paraphotobacterium</taxon>
    </lineage>
</organism>
<dbReference type="InterPro" id="IPR006530">
    <property type="entry name" value="YD"/>
</dbReference>
<gene>
    <name evidence="2" type="ORF">CF386_08785</name>
</gene>
<dbReference type="InterPro" id="IPR050708">
    <property type="entry name" value="T6SS_VgrG/RHS"/>
</dbReference>
<evidence type="ECO:0000313" key="2">
    <source>
        <dbReference type="EMBL" id="ASK79155.1"/>
    </source>
</evidence>
<dbReference type="AlphaFoldDB" id="A0A220VFL6"/>
<dbReference type="RefSeq" id="WP_089074063.1">
    <property type="nucleotide sequence ID" value="NZ_CBCSAM010000002.1"/>
</dbReference>
<accession>A0A220VFL6</accession>
<dbReference type="PANTHER" id="PTHR32305:SF15">
    <property type="entry name" value="PROTEIN RHSA-RELATED"/>
    <property type="match status" value="1"/>
</dbReference>
<evidence type="ECO:0000313" key="3">
    <source>
        <dbReference type="Proteomes" id="UP000242175"/>
    </source>
</evidence>
<keyword evidence="3" id="KW-1185">Reference proteome</keyword>
<name>A0A220VFL6_9GAMM</name>
<feature type="signal peptide" evidence="1">
    <location>
        <begin position="1"/>
        <end position="29"/>
    </location>
</feature>
<dbReference type="PANTHER" id="PTHR32305">
    <property type="match status" value="1"/>
</dbReference>
<dbReference type="Gene3D" id="2.180.10.10">
    <property type="entry name" value="RHS repeat-associated core"/>
    <property type="match status" value="2"/>
</dbReference>
<dbReference type="OrthoDB" id="9816400at2"/>
<dbReference type="Proteomes" id="UP000242175">
    <property type="component" value="Chromosome small"/>
</dbReference>